<accession>A0A0Q0XKF6</accession>
<sequence length="677" mass="75062">MKKSQIILFASCYTLLFLITSCVKDSFDDGVEPEGEVEVEVPIDELEITELQIPTDFEFNTEKEITLTINDNESNIKYDVYAYSDEVNIGDSVTYLNEEDEEVTDFDISVDNLNHLLFSGVPSGGKIEHTFVVPDYFEQLYIRRKDGFKYSSAIVDIVSNVISYTYAPEAGKRASTGKPGVEDYLYCVNGSGDLFQVDPLTGAYTFISDMPMGSWTAAIDQENKLLYSIGRSSPYPLMKYDIVNDTWTTVGNVGQGGPRLSYNKNDGLLYFSTKAKLYTIDPLNAGIISNWDIIGLDSIQGGDMDLAEDGTIYVCTFSGLYKLDLNSDGDYDATRISGEDLPFKPTSMTIDSNQELWLADNLSNGNLIVMDTQTGGWEYRYGPNSTSGITFDRTINDLTTFSIIDDTVVDPDTDGDGITDSNDEFPDDPDKAFEQFTPSKYGWGTVAFEDLWPFLGDYDFNDTAINYRFVAVLNSDNMAVQLDIHFEVTSDGAGLTNAFGIELESIGPNLIESVTGTVLTEGFINVAANGVEQGQNRAVIILFDNNETMLNVPTTVTVKFTTPITTNQLGLAPFNAFLIVGGDRSKEIHLPNRLRTSLGINDTSVDGVNRDLDGNYATESGLPWAINIIHNFTPPKENIPVNQAYNFFNEWATSGGELYQDWYKDSDGYRNESDLQN</sequence>
<feature type="domain" description="DUF4842" evidence="1">
    <location>
        <begin position="479"/>
        <end position="663"/>
    </location>
</feature>
<keyword evidence="3" id="KW-1185">Reference proteome</keyword>
<dbReference type="Pfam" id="PF16130">
    <property type="entry name" value="DUF4842"/>
    <property type="match status" value="1"/>
</dbReference>
<dbReference type="AlphaFoldDB" id="A0A0Q0XKF6"/>
<dbReference type="PROSITE" id="PS51257">
    <property type="entry name" value="PROKAR_LIPOPROTEIN"/>
    <property type="match status" value="1"/>
</dbReference>
<dbReference type="InterPro" id="IPR031025">
    <property type="entry name" value="LruC_dom"/>
</dbReference>
<evidence type="ECO:0000313" key="2">
    <source>
        <dbReference type="EMBL" id="KQC31384.1"/>
    </source>
</evidence>
<dbReference type="OrthoDB" id="1204817at2"/>
<dbReference type="NCBIfam" id="TIGR04456">
    <property type="entry name" value="LruC_dom"/>
    <property type="match status" value="1"/>
</dbReference>
<dbReference type="RefSeq" id="WP_055397358.1">
    <property type="nucleotide sequence ID" value="NZ_LCTZ01000002.1"/>
</dbReference>
<dbReference type="EMBL" id="LCTZ01000002">
    <property type="protein sequence ID" value="KQC31384.1"/>
    <property type="molecule type" value="Genomic_DNA"/>
</dbReference>
<reference evidence="2 3" key="1">
    <citation type="submission" date="2015-04" db="EMBL/GenBank/DDBJ databases">
        <title>Complete genome of flavobacterium.</title>
        <authorList>
            <person name="Kwon Y.M."/>
            <person name="Kim S.-J."/>
        </authorList>
    </citation>
    <scope>NUCLEOTIDE SEQUENCE [LARGE SCALE GENOMIC DNA]</scope>
    <source>
        <strain evidence="2 3">DK169</strain>
    </source>
</reference>
<dbReference type="STRING" id="346185.AAY42_16955"/>
<proteinExistence type="predicted"/>
<evidence type="ECO:0000259" key="1">
    <source>
        <dbReference type="Pfam" id="PF16130"/>
    </source>
</evidence>
<protein>
    <recommendedName>
        <fullName evidence="1">DUF4842 domain-containing protein</fullName>
    </recommendedName>
</protein>
<comment type="caution">
    <text evidence="2">The sequence shown here is derived from an EMBL/GenBank/DDBJ whole genome shotgun (WGS) entry which is preliminary data.</text>
</comment>
<dbReference type="SUPFAM" id="SSF63825">
    <property type="entry name" value="YWTD domain"/>
    <property type="match status" value="1"/>
</dbReference>
<name>A0A0Q0XKF6_9FLAO</name>
<dbReference type="InterPro" id="IPR032295">
    <property type="entry name" value="DUF4842"/>
</dbReference>
<organism evidence="2 3">
    <name type="scientific">Flagellimonas eckloniae</name>
    <dbReference type="NCBI Taxonomy" id="346185"/>
    <lineage>
        <taxon>Bacteria</taxon>
        <taxon>Pseudomonadati</taxon>
        <taxon>Bacteroidota</taxon>
        <taxon>Flavobacteriia</taxon>
        <taxon>Flavobacteriales</taxon>
        <taxon>Flavobacteriaceae</taxon>
        <taxon>Flagellimonas</taxon>
    </lineage>
</organism>
<gene>
    <name evidence="2" type="ORF">AAY42_16955</name>
</gene>
<dbReference type="PATRIC" id="fig|1547436.3.peg.3493"/>
<dbReference type="Proteomes" id="UP000050827">
    <property type="component" value="Unassembled WGS sequence"/>
</dbReference>
<evidence type="ECO:0000313" key="3">
    <source>
        <dbReference type="Proteomes" id="UP000050827"/>
    </source>
</evidence>